<dbReference type="Proteomes" id="UP001295794">
    <property type="component" value="Unassembled WGS sequence"/>
</dbReference>
<dbReference type="AlphaFoldDB" id="A0AAD2HUI5"/>
<organism evidence="1 2">
    <name type="scientific">Mycena citricolor</name>
    <dbReference type="NCBI Taxonomy" id="2018698"/>
    <lineage>
        <taxon>Eukaryota</taxon>
        <taxon>Fungi</taxon>
        <taxon>Dikarya</taxon>
        <taxon>Basidiomycota</taxon>
        <taxon>Agaricomycotina</taxon>
        <taxon>Agaricomycetes</taxon>
        <taxon>Agaricomycetidae</taxon>
        <taxon>Agaricales</taxon>
        <taxon>Marasmiineae</taxon>
        <taxon>Mycenaceae</taxon>
        <taxon>Mycena</taxon>
    </lineage>
</organism>
<reference evidence="1" key="1">
    <citation type="submission" date="2023-11" db="EMBL/GenBank/DDBJ databases">
        <authorList>
            <person name="De Vega J J."/>
            <person name="De Vega J J."/>
        </authorList>
    </citation>
    <scope>NUCLEOTIDE SEQUENCE</scope>
</reference>
<dbReference type="EMBL" id="CAVNYO010000444">
    <property type="protein sequence ID" value="CAK5281315.1"/>
    <property type="molecule type" value="Genomic_DNA"/>
</dbReference>
<accession>A0AAD2HUI5</accession>
<evidence type="ECO:0000313" key="1">
    <source>
        <dbReference type="EMBL" id="CAK5281315.1"/>
    </source>
</evidence>
<comment type="caution">
    <text evidence="1">The sequence shown here is derived from an EMBL/GenBank/DDBJ whole genome shotgun (WGS) entry which is preliminary data.</text>
</comment>
<keyword evidence="2" id="KW-1185">Reference proteome</keyword>
<gene>
    <name evidence="1" type="ORF">MYCIT1_LOCUS32345</name>
</gene>
<name>A0AAD2HUI5_9AGAR</name>
<protein>
    <submittedName>
        <fullName evidence="1">Uncharacterized protein</fullName>
    </submittedName>
</protein>
<sequence>MLPMLSMPDNDMLPEVPHDGPMADLVWSFSPHLFLYRESHLSAGRIPMQKKKISRFHLGSELSFLSHCRASV</sequence>
<evidence type="ECO:0000313" key="2">
    <source>
        <dbReference type="Proteomes" id="UP001295794"/>
    </source>
</evidence>
<proteinExistence type="predicted"/>